<accession>A0A4P2VED5</accession>
<feature type="transmembrane region" description="Helical" evidence="5">
    <location>
        <begin position="272"/>
        <end position="293"/>
    </location>
</feature>
<evidence type="ECO:0000313" key="8">
    <source>
        <dbReference type="Proteomes" id="UP000509448"/>
    </source>
</evidence>
<feature type="transmembrane region" description="Helical" evidence="5">
    <location>
        <begin position="305"/>
        <end position="327"/>
    </location>
</feature>
<dbReference type="AlphaFoldDB" id="A0A4P2VED5"/>
<feature type="transmembrane region" description="Helical" evidence="5">
    <location>
        <begin position="74"/>
        <end position="91"/>
    </location>
</feature>
<dbReference type="KEGG" id="ccai:NAS2_1092"/>
<feature type="domain" description="NADH:quinone oxidoreductase/Mrp antiporter transmembrane" evidence="6">
    <location>
        <begin position="125"/>
        <end position="430"/>
    </location>
</feature>
<proteinExistence type="predicted"/>
<keyword evidence="4 5" id="KW-0472">Membrane</keyword>
<feature type="transmembrane region" description="Helical" evidence="5">
    <location>
        <begin position="103"/>
        <end position="122"/>
    </location>
</feature>
<feature type="transmembrane region" description="Helical" evidence="5">
    <location>
        <begin position="128"/>
        <end position="145"/>
    </location>
</feature>
<protein>
    <submittedName>
        <fullName evidence="7">NADH-ubiquinone oxidoreductase chain N</fullName>
        <ecNumber evidence="7">1.6.5.3</ecNumber>
    </submittedName>
</protein>
<evidence type="ECO:0000256" key="1">
    <source>
        <dbReference type="ARBA" id="ARBA00004141"/>
    </source>
</evidence>
<feature type="transmembrane region" description="Helical" evidence="5">
    <location>
        <begin position="455"/>
        <end position="479"/>
    </location>
</feature>
<dbReference type="GO" id="GO:0016491">
    <property type="term" value="F:oxidoreductase activity"/>
    <property type="evidence" value="ECO:0007669"/>
    <property type="project" value="UniProtKB-KW"/>
</dbReference>
<feature type="transmembrane region" description="Helical" evidence="5">
    <location>
        <begin position="157"/>
        <end position="187"/>
    </location>
</feature>
<dbReference type="InterPro" id="IPR001750">
    <property type="entry name" value="ND/Mrp_TM"/>
</dbReference>
<dbReference type="PANTHER" id="PTHR22773">
    <property type="entry name" value="NADH DEHYDROGENASE"/>
    <property type="match status" value="1"/>
</dbReference>
<dbReference type="Proteomes" id="UP000509448">
    <property type="component" value="Chromosome"/>
</dbReference>
<comment type="subcellular location">
    <subcellularLocation>
        <location evidence="1">Membrane</location>
        <topology evidence="1">Multi-pass membrane protein</topology>
    </subcellularLocation>
</comment>
<sequence>MSGMLLDVLQAAVYLTLATGLAAPLAGRRWRVSLAFAYSGSLLFLVASIASLYASMAGPVSLYGGLVVQDPFSSIIMLGAAASSILMLIAIGSDASKWSTSPAAFSLVPLVLFGLFFLAGAADALVVLATWLIVSVASYVFIALPDDGRSKAASVRYIMVGIVATLFLITWVALTSALQGATSFAIVPLSISSSMVPGSMAYLGVRGLALAGIVAALAAVGFKLGLFPFHWWLPNVYGRADGRVVSFVAGVVKLGFIAIIARIVIVQAAGPLSVPIALTAAVLAVVTMVYGNFAALSSRSFQMILSYSSMAQVGYIMTAVAAAAYFAGLGPSYHALLLVAYYAVAIQAVAYSLAKVPLFALAGEAGGQLSSVRGMLSSSPVAAIAASVLILSLLGLPPFLGFWGKLYMFTAAAGYSIWLAVLALINSGISAFYYAVIVREMLAKGEGPRIEGRYLAALVVGAIAIIVIGVVAPLILGYISSVFLG</sequence>
<keyword evidence="7" id="KW-0560">Oxidoreductase</keyword>
<evidence type="ECO:0000256" key="2">
    <source>
        <dbReference type="ARBA" id="ARBA00022692"/>
    </source>
</evidence>
<evidence type="ECO:0000256" key="4">
    <source>
        <dbReference type="ARBA" id="ARBA00023136"/>
    </source>
</evidence>
<keyword evidence="8" id="KW-1185">Reference proteome</keyword>
<evidence type="ECO:0000256" key="3">
    <source>
        <dbReference type="ARBA" id="ARBA00022989"/>
    </source>
</evidence>
<dbReference type="EC" id="1.6.5.3" evidence="7"/>
<evidence type="ECO:0000256" key="5">
    <source>
        <dbReference type="SAM" id="Phobius"/>
    </source>
</evidence>
<feature type="transmembrane region" description="Helical" evidence="5">
    <location>
        <begin position="6"/>
        <end position="27"/>
    </location>
</feature>
<dbReference type="EMBL" id="AP018732">
    <property type="protein sequence ID" value="BBE42481.1"/>
    <property type="molecule type" value="Genomic_DNA"/>
</dbReference>
<feature type="transmembrane region" description="Helical" evidence="5">
    <location>
        <begin position="333"/>
        <end position="354"/>
    </location>
</feature>
<keyword evidence="3 5" id="KW-1133">Transmembrane helix</keyword>
<evidence type="ECO:0000259" key="6">
    <source>
        <dbReference type="Pfam" id="PF00361"/>
    </source>
</evidence>
<feature type="transmembrane region" description="Helical" evidence="5">
    <location>
        <begin position="415"/>
        <end position="435"/>
    </location>
</feature>
<keyword evidence="7" id="KW-0830">Ubiquinone</keyword>
<dbReference type="RefSeq" id="WP_232085446.1">
    <property type="nucleotide sequence ID" value="NZ_AP018732.1"/>
</dbReference>
<dbReference type="Pfam" id="PF00361">
    <property type="entry name" value="Proton_antipo_M"/>
    <property type="match status" value="1"/>
</dbReference>
<gene>
    <name evidence="7" type="ORF">NAS2_1092</name>
</gene>
<feature type="transmembrane region" description="Helical" evidence="5">
    <location>
        <begin position="375"/>
        <end position="395"/>
    </location>
</feature>
<reference evidence="7 8" key="1">
    <citation type="journal article" date="2019" name="ISME J.">
        <title>Isolation and characterization of a thermophilic sulfur- and iron-reducing thaumarchaeote from a terrestrial acidic hot spring.</title>
        <authorList>
            <person name="Kato S."/>
            <person name="Itoh T."/>
            <person name="Yuki M."/>
            <person name="Nagamori M."/>
            <person name="Ohnishi M."/>
            <person name="Uematsu K."/>
            <person name="Suzuki K."/>
            <person name="Takashina T."/>
            <person name="Ohkuma M."/>
        </authorList>
    </citation>
    <scope>NUCLEOTIDE SEQUENCE [LARGE SCALE GENOMIC DNA]</scope>
    <source>
        <strain evidence="7 8">NAS-02</strain>
    </source>
</reference>
<dbReference type="GeneID" id="55584903"/>
<feature type="transmembrane region" description="Helical" evidence="5">
    <location>
        <begin position="207"/>
        <end position="232"/>
    </location>
</feature>
<feature type="transmembrane region" description="Helical" evidence="5">
    <location>
        <begin position="244"/>
        <end position="266"/>
    </location>
</feature>
<feature type="transmembrane region" description="Helical" evidence="5">
    <location>
        <begin position="34"/>
        <end position="54"/>
    </location>
</feature>
<evidence type="ECO:0000313" key="7">
    <source>
        <dbReference type="EMBL" id="BBE42481.1"/>
    </source>
</evidence>
<name>A0A4P2VED5_9ARCH</name>
<dbReference type="GO" id="GO:0016020">
    <property type="term" value="C:membrane"/>
    <property type="evidence" value="ECO:0007669"/>
    <property type="project" value="UniProtKB-SubCell"/>
</dbReference>
<organism evidence="7 8">
    <name type="scientific">Conexivisphaera calida</name>
    <dbReference type="NCBI Taxonomy" id="1874277"/>
    <lineage>
        <taxon>Archaea</taxon>
        <taxon>Nitrososphaerota</taxon>
        <taxon>Conexivisphaeria</taxon>
        <taxon>Conexivisphaerales</taxon>
        <taxon>Conexivisphaeraceae</taxon>
        <taxon>Conexivisphaera</taxon>
    </lineage>
</organism>
<keyword evidence="2 5" id="KW-0812">Transmembrane</keyword>